<gene>
    <name evidence="2" type="ORF">RR42_m4222</name>
</gene>
<accession>A0A0C4YI64</accession>
<evidence type="ECO:0008006" key="4">
    <source>
        <dbReference type="Google" id="ProtNLM"/>
    </source>
</evidence>
<evidence type="ECO:0000313" key="2">
    <source>
        <dbReference type="EMBL" id="AJG21569.1"/>
    </source>
</evidence>
<protein>
    <recommendedName>
        <fullName evidence="4">Twin-arginine translocation pathway signal protein</fullName>
    </recommendedName>
</protein>
<evidence type="ECO:0000256" key="1">
    <source>
        <dbReference type="SAM" id="MobiDB-lite"/>
    </source>
</evidence>
<dbReference type="STRING" id="68895.RR42_m4222"/>
<feature type="region of interest" description="Disordered" evidence="1">
    <location>
        <begin position="1"/>
        <end position="41"/>
    </location>
</feature>
<reference evidence="2 3" key="1">
    <citation type="journal article" date="2015" name="Genome Announc.">
        <title>Complete Genome Sequence of Cupriavidus basilensis 4G11, Isolated from the Oak Ridge Field Research Center Site.</title>
        <authorList>
            <person name="Ray J."/>
            <person name="Waters R.J."/>
            <person name="Skerker J.M."/>
            <person name="Kuehl J.V."/>
            <person name="Price M.N."/>
            <person name="Huang J."/>
            <person name="Chakraborty R."/>
            <person name="Arkin A.P."/>
            <person name="Deutschbauer A."/>
        </authorList>
    </citation>
    <scope>NUCLEOTIDE SEQUENCE [LARGE SCALE GENOMIC DNA]</scope>
    <source>
        <strain evidence="2">4G11</strain>
    </source>
</reference>
<proteinExistence type="predicted"/>
<dbReference type="Proteomes" id="UP000031843">
    <property type="component" value="Chromosome main"/>
</dbReference>
<dbReference type="KEGG" id="cbw:RR42_m4222"/>
<dbReference type="EMBL" id="CP010536">
    <property type="protein sequence ID" value="AJG21569.1"/>
    <property type="molecule type" value="Genomic_DNA"/>
</dbReference>
<keyword evidence="3" id="KW-1185">Reference proteome</keyword>
<dbReference type="AlphaFoldDB" id="A0A0C4YI64"/>
<name>A0A0C4YI64_9BURK</name>
<organism evidence="2 3">
    <name type="scientific">Cupriavidus basilensis</name>
    <dbReference type="NCBI Taxonomy" id="68895"/>
    <lineage>
        <taxon>Bacteria</taxon>
        <taxon>Pseudomonadati</taxon>
        <taxon>Pseudomonadota</taxon>
        <taxon>Betaproteobacteria</taxon>
        <taxon>Burkholderiales</taxon>
        <taxon>Burkholderiaceae</taxon>
        <taxon>Cupriavidus</taxon>
    </lineage>
</organism>
<sequence>MRGIGNAESQCLRDARAMHPQADGSAQKRRHTMHTPATEPPACALSRRGFLKIGFGLSAALACAGLVPALSGCSPAHKQPATGMRFLRDGDVALFTALLPAVVAELAERERGPRELQLGQAVRNVDATCAAMDANARAELRKLLDLLAIGPLRWALAGVSRDWKQADTQQVRHFLARWRASRFATLNAGAVVLVKLSSVGYYLLPAAWAGSGYPGPNPAVFRALHA</sequence>
<evidence type="ECO:0000313" key="3">
    <source>
        <dbReference type="Proteomes" id="UP000031843"/>
    </source>
</evidence>